<dbReference type="Pfam" id="PF04981">
    <property type="entry name" value="NMD3"/>
    <property type="match status" value="1"/>
</dbReference>
<keyword evidence="16" id="KW-1185">Reference proteome</keyword>
<comment type="subcellular location">
    <subcellularLocation>
        <location evidence="3">Cytoplasm</location>
    </subcellularLocation>
    <subcellularLocation>
        <location evidence="2">Nucleus</location>
    </subcellularLocation>
</comment>
<evidence type="ECO:0000256" key="5">
    <source>
        <dbReference type="ARBA" id="ARBA00017035"/>
    </source>
</evidence>
<dbReference type="Proteomes" id="UP000050741">
    <property type="component" value="Unassembled WGS sequence"/>
</dbReference>
<keyword evidence="7" id="KW-0963">Cytoplasm</keyword>
<evidence type="ECO:0000256" key="10">
    <source>
        <dbReference type="ARBA" id="ARBA00022833"/>
    </source>
</evidence>
<dbReference type="InterPro" id="IPR048899">
    <property type="entry name" value="NMD_SH3"/>
</dbReference>
<dbReference type="GO" id="GO:0008270">
    <property type="term" value="F:zinc ion binding"/>
    <property type="evidence" value="ECO:0007669"/>
    <property type="project" value="UniProtKB-KW"/>
</dbReference>
<dbReference type="SUPFAM" id="SSF90229">
    <property type="entry name" value="CCCH zinc finger"/>
    <property type="match status" value="1"/>
</dbReference>
<feature type="region of interest" description="Disordered" evidence="14">
    <location>
        <begin position="738"/>
        <end position="764"/>
    </location>
</feature>
<keyword evidence="10 13" id="KW-0862">Zinc</keyword>
<dbReference type="InterPro" id="IPR007064">
    <property type="entry name" value="Nmd3_N"/>
</dbReference>
<evidence type="ECO:0000256" key="1">
    <source>
        <dbReference type="ARBA" id="ARBA00002269"/>
    </source>
</evidence>
<feature type="compositionally biased region" description="Basic and acidic residues" evidence="14">
    <location>
        <begin position="211"/>
        <end position="221"/>
    </location>
</feature>
<dbReference type="InterPro" id="IPR039768">
    <property type="entry name" value="Nmd3"/>
</dbReference>
<evidence type="ECO:0000256" key="3">
    <source>
        <dbReference type="ARBA" id="ARBA00004496"/>
    </source>
</evidence>
<keyword evidence="6" id="KW-0813">Transport</keyword>
<dbReference type="GO" id="GO:0000055">
    <property type="term" value="P:ribosomal large subunit export from nucleus"/>
    <property type="evidence" value="ECO:0007669"/>
    <property type="project" value="TreeGrafter"/>
</dbReference>
<keyword evidence="8 13" id="KW-0479">Metal-binding</keyword>
<feature type="compositionally biased region" description="Basic residues" evidence="14">
    <location>
        <begin position="275"/>
        <end position="287"/>
    </location>
</feature>
<evidence type="ECO:0000256" key="2">
    <source>
        <dbReference type="ARBA" id="ARBA00004123"/>
    </source>
</evidence>
<evidence type="ECO:0000256" key="14">
    <source>
        <dbReference type="SAM" id="MobiDB-lite"/>
    </source>
</evidence>
<feature type="compositionally biased region" description="Gly residues" evidence="14">
    <location>
        <begin position="264"/>
        <end position="273"/>
    </location>
</feature>
<sequence>MTYLLASVSVKSDAEPDALAKYVIALVKKPLSDADLEKLCSDKLSVFLQSHTEVFVSRLFQTLKSGQYLSKNTASALQEPAKLVIHQKAKVVEEKAAAEHDELVLTDGESDHEQEREEAVQQPKTAKGEAVQQQHYAASAAKAVSVMSSPRSASAKEQMPQSSSSRRSGAAAEQRPKVRAASPTVALSVAQPSTTTKPPRKRISPPPRSASAERRAADRRASPLPPPRRRVVVTGGSGGGSMRISSSNRLMVVERERERHHRGGGGGRGGIGGRSRSKSRSPHRKEKRLGVELEPRISSSRRHRCRDFHEKGFCMRGDNCPFDHGPDPVVVENSALKDIVRDTTIFDSPTAYGVNPPPPGLENTMTANAVGVNKLLGSVTEGYNPEAPSMDASSAVQRIDFSVPPPPLPQQFLQQQRQLLYPPVPAPTAAGILQPLAATASDVAGGGGVLALRPAVVADSSLGSVPTGIDFFFARQQEARKLVDFISSALPSKFHQSQQLVTHDVRNNFYDYKHTYCVDIVPITKDALICLPKSVAQSFANIGQFVVCLRVTDVVSLINPRTLQLYEVNATAYWKNAFDILVHPKSLIEFFVVDVEEVDDPFALLPHGHGNVSTKHRLADVWVVRSDQVGHSESKSICCRSHLGHLLVPGDTVLGYNVWQSNLNNKTFDEVKEENVPDVVLIRKSYDRSRRIRRRQWRLKRLLDQEETASVEREFNDFMDDVEEDPALRERINIYRKGGGTVGSKRHQPTTASRTKQRMAPPSLSVCSTTADEEEQIEGAPTLAEMLEDLELNDVEMREEEQQP</sequence>
<dbReference type="SMART" id="SM00356">
    <property type="entry name" value="ZnF_C3H1"/>
    <property type="match status" value="1"/>
</dbReference>
<dbReference type="PANTHER" id="PTHR12746:SF2">
    <property type="entry name" value="60S RIBOSOMAL EXPORT PROTEIN NMD3"/>
    <property type="match status" value="1"/>
</dbReference>
<comment type="function">
    <text evidence="1">Acts as an adapter for the XPO1/CRM1-mediated export of the 60S ribosomal subunit.</text>
</comment>
<keyword evidence="11" id="KW-0653">Protein transport</keyword>
<dbReference type="PANTHER" id="PTHR12746">
    <property type="entry name" value="NONSENSE-MEDIATED MRNA DECAY PROTEIN 3"/>
    <property type="match status" value="1"/>
</dbReference>
<feature type="domain" description="C3H1-type" evidence="15">
    <location>
        <begin position="299"/>
        <end position="327"/>
    </location>
</feature>
<organism evidence="16 17">
    <name type="scientific">Globodera pallida</name>
    <name type="common">Potato cyst nematode worm</name>
    <name type="synonym">Heterodera pallida</name>
    <dbReference type="NCBI Taxonomy" id="36090"/>
    <lineage>
        <taxon>Eukaryota</taxon>
        <taxon>Metazoa</taxon>
        <taxon>Ecdysozoa</taxon>
        <taxon>Nematoda</taxon>
        <taxon>Chromadorea</taxon>
        <taxon>Rhabditida</taxon>
        <taxon>Tylenchina</taxon>
        <taxon>Tylenchomorpha</taxon>
        <taxon>Tylenchoidea</taxon>
        <taxon>Heteroderidae</taxon>
        <taxon>Heteroderinae</taxon>
        <taxon>Globodera</taxon>
    </lineage>
</organism>
<dbReference type="GO" id="GO:0005737">
    <property type="term" value="C:cytoplasm"/>
    <property type="evidence" value="ECO:0007669"/>
    <property type="project" value="UniProtKB-SubCell"/>
</dbReference>
<dbReference type="GO" id="GO:0005634">
    <property type="term" value="C:nucleus"/>
    <property type="evidence" value="ECO:0007669"/>
    <property type="project" value="UniProtKB-SubCell"/>
</dbReference>
<feature type="compositionally biased region" description="Basic and acidic residues" evidence="14">
    <location>
        <begin position="105"/>
        <end position="119"/>
    </location>
</feature>
<protein>
    <recommendedName>
        <fullName evidence="5">60S ribosomal export protein NMD3</fullName>
    </recommendedName>
</protein>
<evidence type="ECO:0000256" key="8">
    <source>
        <dbReference type="ARBA" id="ARBA00022723"/>
    </source>
</evidence>
<reference evidence="16" key="1">
    <citation type="submission" date="2013-12" db="EMBL/GenBank/DDBJ databases">
        <authorList>
            <person name="Aslett M."/>
        </authorList>
    </citation>
    <scope>NUCLEOTIDE SEQUENCE [LARGE SCALE GENOMIC DNA]</scope>
    <source>
        <strain evidence="16">Lindley</strain>
    </source>
</reference>
<reference evidence="17" key="3">
    <citation type="submission" date="2016-06" db="UniProtKB">
        <authorList>
            <consortium name="WormBaseParasite"/>
        </authorList>
    </citation>
    <scope>IDENTIFICATION</scope>
</reference>
<dbReference type="GO" id="GO:0015031">
    <property type="term" value="P:protein transport"/>
    <property type="evidence" value="ECO:0007669"/>
    <property type="project" value="UniProtKB-KW"/>
</dbReference>
<evidence type="ECO:0000313" key="17">
    <source>
        <dbReference type="WBParaSite" id="GPLIN_000607500"/>
    </source>
</evidence>
<dbReference type="InterPro" id="IPR048898">
    <property type="entry name" value="OB_NMD3"/>
</dbReference>
<feature type="zinc finger region" description="C3H1-type" evidence="13">
    <location>
        <begin position="299"/>
        <end position="327"/>
    </location>
</feature>
<reference evidence="16" key="2">
    <citation type="submission" date="2014-05" db="EMBL/GenBank/DDBJ databases">
        <title>The genome and life-stage specific transcriptomes of Globodera pallida elucidate key aspects of plant parasitism by a cyst nematode.</title>
        <authorList>
            <person name="Cotton J.A."/>
            <person name="Lilley C.J."/>
            <person name="Jones L.M."/>
            <person name="Kikuchi T."/>
            <person name="Reid A.J."/>
            <person name="Thorpe P."/>
            <person name="Tsai I.J."/>
            <person name="Beasley H."/>
            <person name="Blok V."/>
            <person name="Cock P.J.A."/>
            <person name="Van den Akker S.E."/>
            <person name="Holroyd N."/>
            <person name="Hunt M."/>
            <person name="Mantelin S."/>
            <person name="Naghra H."/>
            <person name="Pain A."/>
            <person name="Palomares-Rius J.E."/>
            <person name="Zarowiecki M."/>
            <person name="Berriman M."/>
            <person name="Jones J.T."/>
            <person name="Urwin P.E."/>
        </authorList>
    </citation>
    <scope>NUCLEOTIDE SEQUENCE [LARGE SCALE GENOMIC DNA]</scope>
    <source>
        <strain evidence="16">Lindley</strain>
    </source>
</reference>
<dbReference type="PROSITE" id="PS50103">
    <property type="entry name" value="ZF_C3H1"/>
    <property type="match status" value="1"/>
</dbReference>
<dbReference type="WBParaSite" id="GPLIN_000607500">
    <property type="protein sequence ID" value="GPLIN_000607500"/>
    <property type="gene ID" value="GPLIN_000607500"/>
</dbReference>
<dbReference type="InterPro" id="IPR000571">
    <property type="entry name" value="Znf_CCCH"/>
</dbReference>
<keyword evidence="9 13" id="KW-0863">Zinc-finger</keyword>
<dbReference type="InterPro" id="IPR036855">
    <property type="entry name" value="Znf_CCCH_sf"/>
</dbReference>
<evidence type="ECO:0000256" key="13">
    <source>
        <dbReference type="PROSITE-ProRule" id="PRU00723"/>
    </source>
</evidence>
<feature type="region of interest" description="Disordered" evidence="14">
    <location>
        <begin position="105"/>
        <end position="289"/>
    </location>
</feature>
<evidence type="ECO:0000256" key="11">
    <source>
        <dbReference type="ARBA" id="ARBA00022927"/>
    </source>
</evidence>
<feature type="compositionally biased region" description="Low complexity" evidence="14">
    <location>
        <begin position="137"/>
        <end position="149"/>
    </location>
</feature>
<evidence type="ECO:0000256" key="12">
    <source>
        <dbReference type="ARBA" id="ARBA00023242"/>
    </source>
</evidence>
<keyword evidence="12" id="KW-0539">Nucleus</keyword>
<comment type="similarity">
    <text evidence="4">Belongs to the NMD3 family.</text>
</comment>
<proteinExistence type="inferred from homology"/>
<accession>A0A183BZN4</accession>
<dbReference type="Pfam" id="PF21193">
    <property type="entry name" value="NMD_SH3"/>
    <property type="match status" value="1"/>
</dbReference>
<dbReference type="GO" id="GO:0043023">
    <property type="term" value="F:ribosomal large subunit binding"/>
    <property type="evidence" value="ECO:0007669"/>
    <property type="project" value="InterPro"/>
</dbReference>
<name>A0A183BZN4_GLOPA</name>
<evidence type="ECO:0000313" key="16">
    <source>
        <dbReference type="Proteomes" id="UP000050741"/>
    </source>
</evidence>
<evidence type="ECO:0000256" key="4">
    <source>
        <dbReference type="ARBA" id="ARBA00009794"/>
    </source>
</evidence>
<evidence type="ECO:0000259" key="15">
    <source>
        <dbReference type="PROSITE" id="PS50103"/>
    </source>
</evidence>
<dbReference type="Pfam" id="PF00642">
    <property type="entry name" value="zf-CCCH"/>
    <property type="match status" value="1"/>
</dbReference>
<evidence type="ECO:0000256" key="6">
    <source>
        <dbReference type="ARBA" id="ARBA00022448"/>
    </source>
</evidence>
<dbReference type="AlphaFoldDB" id="A0A183BZN4"/>
<evidence type="ECO:0000256" key="9">
    <source>
        <dbReference type="ARBA" id="ARBA00022771"/>
    </source>
</evidence>
<evidence type="ECO:0000256" key="7">
    <source>
        <dbReference type="ARBA" id="ARBA00022490"/>
    </source>
</evidence>
<dbReference type="Pfam" id="PF21192">
    <property type="entry name" value="OB_NMD3"/>
    <property type="match status" value="1"/>
</dbReference>
<dbReference type="Gene3D" id="4.10.1000.10">
    <property type="entry name" value="Zinc finger, CCCH-type"/>
    <property type="match status" value="1"/>
</dbReference>